<keyword evidence="2" id="KW-1185">Reference proteome</keyword>
<evidence type="ECO:0000313" key="1">
    <source>
        <dbReference type="EMBL" id="EHQ26215.1"/>
    </source>
</evidence>
<name>H1YF76_9SPHI</name>
<protein>
    <submittedName>
        <fullName evidence="1">Uncharacterized protein</fullName>
    </submittedName>
</protein>
<dbReference type="AlphaFoldDB" id="H1YF76"/>
<dbReference type="HOGENOM" id="CLU_157152_0_0_10"/>
<dbReference type="eggNOG" id="COG0457">
    <property type="taxonomic scope" value="Bacteria"/>
</dbReference>
<proteinExistence type="predicted"/>
<organism evidence="1 2">
    <name type="scientific">Mucilaginibacter paludis DSM 18603</name>
    <dbReference type="NCBI Taxonomy" id="714943"/>
    <lineage>
        <taxon>Bacteria</taxon>
        <taxon>Pseudomonadati</taxon>
        <taxon>Bacteroidota</taxon>
        <taxon>Sphingobacteriia</taxon>
        <taxon>Sphingobacteriales</taxon>
        <taxon>Sphingobacteriaceae</taxon>
        <taxon>Mucilaginibacter</taxon>
    </lineage>
</organism>
<dbReference type="OrthoDB" id="292264at2"/>
<sequence length="134" mass="15323">MKSYTIKKTAGISIEQLYDDLSHGGRIVSYGYCVSIIAMTYRLMSSPHFIRPDEKISKYRMGYNLRSLILGWWGLPWGPIYTIDMIKINAKTGGGIDVTEDLLIKIQQQYSGSNTKEILSQDLTVNYNQYELIN</sequence>
<dbReference type="Proteomes" id="UP000002774">
    <property type="component" value="Chromosome"/>
</dbReference>
<dbReference type="RefSeq" id="WP_008506244.1">
    <property type="nucleotide sequence ID" value="NZ_CM001403.1"/>
</dbReference>
<gene>
    <name evidence="1" type="ORF">Mucpa_2075</name>
</gene>
<dbReference type="STRING" id="714943.Mucpa_2075"/>
<dbReference type="EMBL" id="CM001403">
    <property type="protein sequence ID" value="EHQ26215.1"/>
    <property type="molecule type" value="Genomic_DNA"/>
</dbReference>
<reference evidence="1" key="1">
    <citation type="submission" date="2011-09" db="EMBL/GenBank/DDBJ databases">
        <title>The permanent draft genome of Mucilaginibacter paludis DSM 18603.</title>
        <authorList>
            <consortium name="US DOE Joint Genome Institute (JGI-PGF)"/>
            <person name="Lucas S."/>
            <person name="Han J."/>
            <person name="Lapidus A."/>
            <person name="Bruce D."/>
            <person name="Goodwin L."/>
            <person name="Pitluck S."/>
            <person name="Peters L."/>
            <person name="Kyrpides N."/>
            <person name="Mavromatis K."/>
            <person name="Ivanova N."/>
            <person name="Mikhailova N."/>
            <person name="Held B."/>
            <person name="Detter J.C."/>
            <person name="Tapia R."/>
            <person name="Han C."/>
            <person name="Land M."/>
            <person name="Hauser L."/>
            <person name="Markowitz V."/>
            <person name="Cheng J.-F."/>
            <person name="Hugenholtz P."/>
            <person name="Woyke T."/>
            <person name="Wu D."/>
            <person name="Tindall B."/>
            <person name="Brambilla E."/>
            <person name="Klenk H.-P."/>
            <person name="Eisen J.A."/>
        </authorList>
    </citation>
    <scope>NUCLEOTIDE SEQUENCE [LARGE SCALE GENOMIC DNA]</scope>
    <source>
        <strain evidence="1">DSM 18603</strain>
    </source>
</reference>
<accession>H1YF76</accession>
<evidence type="ECO:0000313" key="2">
    <source>
        <dbReference type="Proteomes" id="UP000002774"/>
    </source>
</evidence>